<dbReference type="PROSITE" id="PS00211">
    <property type="entry name" value="ABC_TRANSPORTER_1"/>
    <property type="match status" value="1"/>
</dbReference>
<accession>A0A265E2G9</accession>
<keyword evidence="2 4" id="KW-0067">ATP-binding</keyword>
<reference evidence="4 6" key="1">
    <citation type="submission" date="2011-10" db="EMBL/GenBank/DDBJ databases">
        <authorList>
            <person name="Quillaguamn J."/>
            <person name="Guzmn D."/>
            <person name="Balderrama-Subieta A."/>
            <person name="Cardona-Ortuo C."/>
            <person name="Guevara-Martnez M."/>
            <person name="Callisaya-Quispe N."/>
        </authorList>
    </citation>
    <scope>NUCLEOTIDE SEQUENCE [LARGE SCALE GENOMIC DNA]</scope>
    <source>
        <strain evidence="4 6">LC1</strain>
    </source>
</reference>
<dbReference type="Proteomes" id="UP000005756">
    <property type="component" value="Unassembled WGS sequence"/>
</dbReference>
<keyword evidence="1" id="KW-0547">Nucleotide-binding</keyword>
<evidence type="ECO:0000313" key="4">
    <source>
        <dbReference type="EMBL" id="EHJ93729.1"/>
    </source>
</evidence>
<dbReference type="InterPro" id="IPR003439">
    <property type="entry name" value="ABC_transporter-like_ATP-bd"/>
</dbReference>
<evidence type="ECO:0000313" key="5">
    <source>
        <dbReference type="EMBL" id="OZT75771.1"/>
    </source>
</evidence>
<name>A0A265E2G9_9GAMM</name>
<sequence>MSSLDILNATILRGATCTAQGISLRFEPGHIYAILGPNGTGKSSLLKAIFGEIEMQAGEVHYGERQLSRRQLKAWRENIGYMPQGNELDACLTTLEVVLLGHLDALHMHVGDDVLEQALMLMQRVGIQHLAHRDIQSLSGGQRQLALFCQVLLREPKILLLDEPVSALDMHHQLSLLEHVYTETRQRQLITITVLHDLSLAAQFADRVILLGEASVKAEGTPHDVLQPALLSELYQVPVERLHDSSGMPVIRPVRQTHSASIEYAQLKHSQLNNSQSLC</sequence>
<evidence type="ECO:0000313" key="6">
    <source>
        <dbReference type="Proteomes" id="UP000005756"/>
    </source>
</evidence>
<reference evidence="5 7" key="2">
    <citation type="submission" date="2017-07" db="EMBL/GenBank/DDBJ databases">
        <title>Shotgun whole genome sequences of three halophilic bacterial isolates.</title>
        <authorList>
            <person name="Pozzo T."/>
            <person name="Higdon S.M."/>
            <person name="Quillaguaman J."/>
        </authorList>
    </citation>
    <scope>NUCLEOTIDE SEQUENCE [LARGE SCALE GENOMIC DNA]</scope>
    <source>
        <strain evidence="5 7">LC1</strain>
    </source>
</reference>
<organism evidence="4 6">
    <name type="scientific">Vreelandella boliviensis LC1</name>
    <dbReference type="NCBI Taxonomy" id="1072583"/>
    <lineage>
        <taxon>Bacteria</taxon>
        <taxon>Pseudomonadati</taxon>
        <taxon>Pseudomonadota</taxon>
        <taxon>Gammaproteobacteria</taxon>
        <taxon>Oceanospirillales</taxon>
        <taxon>Halomonadaceae</taxon>
        <taxon>Vreelandella</taxon>
    </lineage>
</organism>
<dbReference type="SUPFAM" id="SSF52540">
    <property type="entry name" value="P-loop containing nucleoside triphosphate hydrolases"/>
    <property type="match status" value="1"/>
</dbReference>
<dbReference type="EMBL" id="JH393257">
    <property type="protein sequence ID" value="EHJ93729.1"/>
    <property type="molecule type" value="Genomic_DNA"/>
</dbReference>
<dbReference type="RefSeq" id="WP_007111665.1">
    <property type="nucleotide sequence ID" value="NZ_JH393257.1"/>
</dbReference>
<protein>
    <submittedName>
        <fullName evidence="5">ABC transporter ATP-binding protein</fullName>
    </submittedName>
    <submittedName>
        <fullName evidence="4">Hemin import ATP-binding protein HmuV</fullName>
    </submittedName>
</protein>
<dbReference type="CDD" id="cd03214">
    <property type="entry name" value="ABC_Iron-Siderophores_B12_Hemin"/>
    <property type="match status" value="1"/>
</dbReference>
<dbReference type="STRING" id="1072583.KUC_0679"/>
<evidence type="ECO:0000313" key="7">
    <source>
        <dbReference type="Proteomes" id="UP000216538"/>
    </source>
</evidence>
<dbReference type="Pfam" id="PF00005">
    <property type="entry name" value="ABC_tran"/>
    <property type="match status" value="1"/>
</dbReference>
<evidence type="ECO:0000259" key="3">
    <source>
        <dbReference type="PROSITE" id="PS50893"/>
    </source>
</evidence>
<dbReference type="OrthoDB" id="6461291at2"/>
<keyword evidence="7" id="KW-1185">Reference proteome</keyword>
<dbReference type="Proteomes" id="UP000216538">
    <property type="component" value="Unassembled WGS sequence"/>
</dbReference>
<proteinExistence type="predicted"/>
<dbReference type="InterPro" id="IPR003593">
    <property type="entry name" value="AAA+_ATPase"/>
</dbReference>
<evidence type="ECO:0000256" key="2">
    <source>
        <dbReference type="ARBA" id="ARBA00022840"/>
    </source>
</evidence>
<dbReference type="PROSITE" id="PS50893">
    <property type="entry name" value="ABC_TRANSPORTER_2"/>
    <property type="match status" value="1"/>
</dbReference>
<gene>
    <name evidence="5" type="ORF">CE457_00650</name>
    <name evidence="4" type="ORF">KUC_0679</name>
</gene>
<dbReference type="PANTHER" id="PTHR42794">
    <property type="entry name" value="HEMIN IMPORT ATP-BINDING PROTEIN HMUV"/>
    <property type="match status" value="1"/>
</dbReference>
<dbReference type="InterPro" id="IPR017871">
    <property type="entry name" value="ABC_transporter-like_CS"/>
</dbReference>
<dbReference type="EMBL" id="NPEY01000001">
    <property type="protein sequence ID" value="OZT75771.1"/>
    <property type="molecule type" value="Genomic_DNA"/>
</dbReference>
<dbReference type="SMART" id="SM00382">
    <property type="entry name" value="AAA"/>
    <property type="match status" value="1"/>
</dbReference>
<dbReference type="AlphaFoldDB" id="A0A265E2G9"/>
<dbReference type="GO" id="GO:0005524">
    <property type="term" value="F:ATP binding"/>
    <property type="evidence" value="ECO:0007669"/>
    <property type="project" value="UniProtKB-KW"/>
</dbReference>
<feature type="domain" description="ABC transporter" evidence="3">
    <location>
        <begin position="1"/>
        <end position="238"/>
    </location>
</feature>
<dbReference type="Gene3D" id="3.40.50.300">
    <property type="entry name" value="P-loop containing nucleotide triphosphate hydrolases"/>
    <property type="match status" value="1"/>
</dbReference>
<dbReference type="InterPro" id="IPR027417">
    <property type="entry name" value="P-loop_NTPase"/>
</dbReference>
<evidence type="ECO:0000256" key="1">
    <source>
        <dbReference type="ARBA" id="ARBA00022741"/>
    </source>
</evidence>
<dbReference type="PANTHER" id="PTHR42794:SF2">
    <property type="entry name" value="ABC TRANSPORTER ATP-BINDING PROTEIN"/>
    <property type="match status" value="1"/>
</dbReference>
<dbReference type="GO" id="GO:0016887">
    <property type="term" value="F:ATP hydrolysis activity"/>
    <property type="evidence" value="ECO:0007669"/>
    <property type="project" value="InterPro"/>
</dbReference>